<name>A0A7K3PIG7_9ACTN</name>
<feature type="region of interest" description="Disordered" evidence="2">
    <location>
        <begin position="1"/>
        <end position="41"/>
    </location>
</feature>
<protein>
    <submittedName>
        <fullName evidence="3">Uncharacterized protein</fullName>
    </submittedName>
</protein>
<comment type="caution">
    <text evidence="3">The sequence shown here is derived from an EMBL/GenBank/DDBJ whole genome shotgun (WGS) entry which is preliminary data.</text>
</comment>
<proteinExistence type="predicted"/>
<accession>A0A7K3PIG7</accession>
<organism evidence="3 4">
    <name type="scientific">Streptomyces coelicoflavus</name>
    <dbReference type="NCBI Taxonomy" id="285562"/>
    <lineage>
        <taxon>Bacteria</taxon>
        <taxon>Bacillati</taxon>
        <taxon>Actinomycetota</taxon>
        <taxon>Actinomycetes</taxon>
        <taxon>Kitasatosporales</taxon>
        <taxon>Streptomycetaceae</taxon>
        <taxon>Streptomyces</taxon>
    </lineage>
</organism>
<gene>
    <name evidence="3" type="ORF">G3I32_09900</name>
</gene>
<feature type="region of interest" description="Disordered" evidence="2">
    <location>
        <begin position="509"/>
        <end position="528"/>
    </location>
</feature>
<keyword evidence="1" id="KW-0175">Coiled coil</keyword>
<feature type="coiled-coil region" evidence="1">
    <location>
        <begin position="452"/>
        <end position="482"/>
    </location>
</feature>
<dbReference type="EMBL" id="JAAGMA010000251">
    <property type="protein sequence ID" value="NEB09181.1"/>
    <property type="molecule type" value="Genomic_DNA"/>
</dbReference>
<sequence>MGSQASDASMSRAELVDAWRERRRARRTQSDDGAAGSSGPDGFALRRWRRAGVFGADAVQRVERLLSDLVGTTPGEGEEPDWALGTLRQCLDGDPVAQLPSAVRALLEHRTVDDTATAMTVIHACGLPWLTPHGQVRLEHLLGSGPDLLPREGRPSTFEDGSGAFALQYALRHDELTVLPRLVQDRVLPWAPLGTVDDLIDAGAVTRDDLPWERRSDPWERSYLRARLAPELVNRQTAEAIGWQQYLLRVRFLDGQDTESEEGELHDLLQRAAEGDTSVLKQLEYTLPRTLVLRLRHIKDGALTGNWEPDILADRGLWRLMSALWEPKAAVQPRRSAFHALAALRHAYDCICAGDLKRARAQVNRFLDDEDGDPLQYAEALNMSAYLALLDEDLNTALIALTRVAATQQAAEPNFALLKLRQATPRNDRPHPSNPYLELGLPNQSAVWKQRYRDLRREFVDDREEAARLNRAMRRIQQAEQQEDWSDFFVLPLDATVFQFPDDPPVTLVPPVEPMPRQTASYSSDDAETVRRRAVADLLPTLLNAPRRPDHQHRTTS</sequence>
<dbReference type="Proteomes" id="UP000470446">
    <property type="component" value="Unassembled WGS sequence"/>
</dbReference>
<dbReference type="RefSeq" id="WP_164244863.1">
    <property type="nucleotide sequence ID" value="NZ_JAAGMA010000251.1"/>
</dbReference>
<evidence type="ECO:0000313" key="4">
    <source>
        <dbReference type="Proteomes" id="UP000470446"/>
    </source>
</evidence>
<evidence type="ECO:0000313" key="3">
    <source>
        <dbReference type="EMBL" id="NEB09181.1"/>
    </source>
</evidence>
<feature type="compositionally biased region" description="Low complexity" evidence="2">
    <location>
        <begin position="31"/>
        <end position="41"/>
    </location>
</feature>
<evidence type="ECO:0000256" key="2">
    <source>
        <dbReference type="SAM" id="MobiDB-lite"/>
    </source>
</evidence>
<evidence type="ECO:0000256" key="1">
    <source>
        <dbReference type="SAM" id="Coils"/>
    </source>
</evidence>
<reference evidence="3 4" key="1">
    <citation type="submission" date="2020-01" db="EMBL/GenBank/DDBJ databases">
        <title>Insect and environment-associated Actinomycetes.</title>
        <authorList>
            <person name="Currrie C."/>
            <person name="Chevrette M."/>
            <person name="Carlson C."/>
            <person name="Stubbendieck R."/>
            <person name="Wendt-Pienkowski E."/>
        </authorList>
    </citation>
    <scope>NUCLEOTIDE SEQUENCE [LARGE SCALE GENOMIC DNA]</scope>
    <source>
        <strain evidence="3 4">SID14163</strain>
    </source>
</reference>
<dbReference type="AlphaFoldDB" id="A0A7K3PIG7"/>